<keyword evidence="8" id="KW-1185">Reference proteome</keyword>
<dbReference type="GO" id="GO:0005739">
    <property type="term" value="C:mitochondrion"/>
    <property type="evidence" value="ECO:0007669"/>
    <property type="project" value="UniProtKB-SubCell"/>
</dbReference>
<dbReference type="InterPro" id="IPR045853">
    <property type="entry name" value="Pep_chain_release_fac_I_sf"/>
</dbReference>
<dbReference type="PANTHER" id="PTHR46203:SF1">
    <property type="entry name" value="MITOCHONDRIAL TRANSLATION RELEASE FACTOR IN RESCUE"/>
    <property type="match status" value="1"/>
</dbReference>
<comment type="caution">
    <text evidence="7">The sequence shown here is derived from an EMBL/GenBank/DDBJ whole genome shotgun (WGS) entry which is preliminary data.</text>
</comment>
<dbReference type="Proteomes" id="UP001174691">
    <property type="component" value="Unassembled WGS sequence"/>
</dbReference>
<sequence>MLRAVGLAVPFQRAVSNVSLRRAPAAAFSTSPAAPLKQMPPRPKPPPEEDIEEYFIHGSGPGGQKINKTASAVQLKHIPTGIVVKSQATRSREQNRKIARELLAAKLDILANGDQSRTAIVGSVKKKRADSAAKKARRKYRKLEEERARTEDSAGVDRRDDSAAGDQSP</sequence>
<reference evidence="7" key="1">
    <citation type="submission" date="2022-07" db="EMBL/GenBank/DDBJ databases">
        <title>Fungi with potential for degradation of polypropylene.</title>
        <authorList>
            <person name="Gostincar C."/>
        </authorList>
    </citation>
    <scope>NUCLEOTIDE SEQUENCE</scope>
    <source>
        <strain evidence="7">EXF-13287</strain>
    </source>
</reference>
<gene>
    <name evidence="7" type="ORF">NKR19_g7731</name>
</gene>
<evidence type="ECO:0000259" key="6">
    <source>
        <dbReference type="Pfam" id="PF00472"/>
    </source>
</evidence>
<comment type="subcellular location">
    <subcellularLocation>
        <location evidence="1">Mitochondrion</location>
    </subcellularLocation>
</comment>
<evidence type="ECO:0000256" key="1">
    <source>
        <dbReference type="ARBA" id="ARBA00004173"/>
    </source>
</evidence>
<evidence type="ECO:0000256" key="3">
    <source>
        <dbReference type="ARBA" id="ARBA00022946"/>
    </source>
</evidence>
<accession>A0AA38RFK0</accession>
<keyword evidence="3" id="KW-0809">Transit peptide</keyword>
<dbReference type="FunFam" id="3.30.160.20:FF:000065">
    <property type="entry name" value="Peptidyl-tRNA hydrolase domain protein"/>
    <property type="match status" value="1"/>
</dbReference>
<feature type="region of interest" description="Disordered" evidence="5">
    <location>
        <begin position="29"/>
        <end position="49"/>
    </location>
</feature>
<feature type="domain" description="Prokaryotic-type class I peptide chain release factors" evidence="6">
    <location>
        <begin position="47"/>
        <end position="147"/>
    </location>
</feature>
<comment type="similarity">
    <text evidence="2">Belongs to the prokaryotic/mitochondrial release factor family.</text>
</comment>
<keyword evidence="4" id="KW-0496">Mitochondrion</keyword>
<evidence type="ECO:0000313" key="8">
    <source>
        <dbReference type="Proteomes" id="UP001174691"/>
    </source>
</evidence>
<evidence type="ECO:0000256" key="5">
    <source>
        <dbReference type="SAM" id="MobiDB-lite"/>
    </source>
</evidence>
<dbReference type="EMBL" id="JANBVN010000140">
    <property type="protein sequence ID" value="KAJ9138752.1"/>
    <property type="molecule type" value="Genomic_DNA"/>
</dbReference>
<dbReference type="AlphaFoldDB" id="A0AA38RFK0"/>
<dbReference type="Gene3D" id="3.30.160.20">
    <property type="match status" value="1"/>
</dbReference>
<dbReference type="GO" id="GO:0003747">
    <property type="term" value="F:translation release factor activity"/>
    <property type="evidence" value="ECO:0007669"/>
    <property type="project" value="InterPro"/>
</dbReference>
<evidence type="ECO:0000313" key="7">
    <source>
        <dbReference type="EMBL" id="KAJ9138752.1"/>
    </source>
</evidence>
<protein>
    <recommendedName>
        <fullName evidence="6">Prokaryotic-type class I peptide chain release factors domain-containing protein</fullName>
    </recommendedName>
</protein>
<dbReference type="InterPro" id="IPR000352">
    <property type="entry name" value="Pep_chain_release_fac_I"/>
</dbReference>
<organism evidence="7 8">
    <name type="scientific">Coniochaeta hoffmannii</name>
    <dbReference type="NCBI Taxonomy" id="91930"/>
    <lineage>
        <taxon>Eukaryota</taxon>
        <taxon>Fungi</taxon>
        <taxon>Dikarya</taxon>
        <taxon>Ascomycota</taxon>
        <taxon>Pezizomycotina</taxon>
        <taxon>Sordariomycetes</taxon>
        <taxon>Sordariomycetidae</taxon>
        <taxon>Coniochaetales</taxon>
        <taxon>Coniochaetaceae</taxon>
        <taxon>Coniochaeta</taxon>
    </lineage>
</organism>
<dbReference type="SUPFAM" id="SSF75620">
    <property type="entry name" value="Release factor"/>
    <property type="match status" value="1"/>
</dbReference>
<dbReference type="PANTHER" id="PTHR46203">
    <property type="entry name" value="PROBABLE PEPTIDE CHAIN RELEASE FACTOR C12ORF65"/>
    <property type="match status" value="1"/>
</dbReference>
<evidence type="ECO:0000256" key="2">
    <source>
        <dbReference type="ARBA" id="ARBA00010835"/>
    </source>
</evidence>
<dbReference type="Pfam" id="PF00472">
    <property type="entry name" value="RF-1"/>
    <property type="match status" value="1"/>
</dbReference>
<name>A0AA38RFK0_9PEZI</name>
<feature type="region of interest" description="Disordered" evidence="5">
    <location>
        <begin position="123"/>
        <end position="169"/>
    </location>
</feature>
<dbReference type="InterPro" id="IPR052405">
    <property type="entry name" value="Mito_Transl_Release_Factor"/>
</dbReference>
<feature type="compositionally biased region" description="Basic residues" evidence="5">
    <location>
        <begin position="124"/>
        <end position="141"/>
    </location>
</feature>
<evidence type="ECO:0000256" key="4">
    <source>
        <dbReference type="ARBA" id="ARBA00023128"/>
    </source>
</evidence>
<dbReference type="GO" id="GO:0032543">
    <property type="term" value="P:mitochondrial translation"/>
    <property type="evidence" value="ECO:0007669"/>
    <property type="project" value="UniProtKB-ARBA"/>
</dbReference>
<feature type="compositionally biased region" description="Basic and acidic residues" evidence="5">
    <location>
        <begin position="142"/>
        <end position="162"/>
    </location>
</feature>
<proteinExistence type="inferred from homology"/>